<evidence type="ECO:0000313" key="1">
    <source>
        <dbReference type="EMBL" id="TDE15284.1"/>
    </source>
</evidence>
<keyword evidence="2" id="KW-1185">Reference proteome</keyword>
<name>A0A4R5DSF8_9BACT</name>
<dbReference type="Proteomes" id="UP000294850">
    <property type="component" value="Unassembled WGS sequence"/>
</dbReference>
<sequence length="73" mass="8484">MNQDYRAQIFPKSKSELFLEYEDTISICTFRKWLKELSDDGKIRKGIKILTSKEVATVYEELGIPSKTVILKV</sequence>
<proteinExistence type="predicted"/>
<gene>
    <name evidence="1" type="ORF">E0F88_12230</name>
</gene>
<protein>
    <submittedName>
        <fullName evidence="1">Uncharacterized protein</fullName>
    </submittedName>
</protein>
<organism evidence="1 2">
    <name type="scientific">Dyadobacter psychrotolerans</name>
    <dbReference type="NCBI Taxonomy" id="2541721"/>
    <lineage>
        <taxon>Bacteria</taxon>
        <taxon>Pseudomonadati</taxon>
        <taxon>Bacteroidota</taxon>
        <taxon>Cytophagia</taxon>
        <taxon>Cytophagales</taxon>
        <taxon>Spirosomataceae</taxon>
        <taxon>Dyadobacter</taxon>
    </lineage>
</organism>
<dbReference type="AlphaFoldDB" id="A0A4R5DSF8"/>
<reference evidence="1 2" key="1">
    <citation type="submission" date="2019-03" db="EMBL/GenBank/DDBJ databases">
        <title>Dyadobacter AR-3-6 sp. nov., isolated from arctic soil.</title>
        <authorList>
            <person name="Chaudhary D.K."/>
        </authorList>
    </citation>
    <scope>NUCLEOTIDE SEQUENCE [LARGE SCALE GENOMIC DNA]</scope>
    <source>
        <strain evidence="1 2">AR-3-6</strain>
    </source>
</reference>
<evidence type="ECO:0000313" key="2">
    <source>
        <dbReference type="Proteomes" id="UP000294850"/>
    </source>
</evidence>
<dbReference type="RefSeq" id="WP_131958547.1">
    <property type="nucleotide sequence ID" value="NZ_SMFL01000004.1"/>
</dbReference>
<accession>A0A4R5DSF8</accession>
<dbReference type="EMBL" id="SMFL01000004">
    <property type="protein sequence ID" value="TDE15284.1"/>
    <property type="molecule type" value="Genomic_DNA"/>
</dbReference>
<comment type="caution">
    <text evidence="1">The sequence shown here is derived from an EMBL/GenBank/DDBJ whole genome shotgun (WGS) entry which is preliminary data.</text>
</comment>